<evidence type="ECO:0000313" key="3">
    <source>
        <dbReference type="Proteomes" id="UP000095751"/>
    </source>
</evidence>
<evidence type="ECO:0000313" key="2">
    <source>
        <dbReference type="EMBL" id="OEU06242.1"/>
    </source>
</evidence>
<evidence type="ECO:0000256" key="1">
    <source>
        <dbReference type="SAM" id="MobiDB-lite"/>
    </source>
</evidence>
<feature type="compositionally biased region" description="Low complexity" evidence="1">
    <location>
        <begin position="8"/>
        <end position="17"/>
    </location>
</feature>
<organism evidence="2 3">
    <name type="scientific">Fragilariopsis cylindrus CCMP1102</name>
    <dbReference type="NCBI Taxonomy" id="635003"/>
    <lineage>
        <taxon>Eukaryota</taxon>
        <taxon>Sar</taxon>
        <taxon>Stramenopiles</taxon>
        <taxon>Ochrophyta</taxon>
        <taxon>Bacillariophyta</taxon>
        <taxon>Bacillariophyceae</taxon>
        <taxon>Bacillariophycidae</taxon>
        <taxon>Bacillariales</taxon>
        <taxon>Bacillariaceae</taxon>
        <taxon>Fragilariopsis</taxon>
    </lineage>
</organism>
<protein>
    <submittedName>
        <fullName evidence="2">Uncharacterized protein</fullName>
    </submittedName>
</protein>
<dbReference type="KEGG" id="fcy:FRACYDRAFT_255616"/>
<name>A0A1E7EK29_9STRA</name>
<proteinExistence type="predicted"/>
<reference evidence="2 3" key="1">
    <citation type="submission" date="2016-09" db="EMBL/GenBank/DDBJ databases">
        <title>Extensive genetic diversity and differential bi-allelic expression allows diatom success in the polar Southern Ocean.</title>
        <authorList>
            <consortium name="DOE Joint Genome Institute"/>
            <person name="Mock T."/>
            <person name="Otillar R.P."/>
            <person name="Strauss J."/>
            <person name="Dupont C."/>
            <person name="Frickenhaus S."/>
            <person name="Maumus F."/>
            <person name="Mcmullan M."/>
            <person name="Sanges R."/>
            <person name="Schmutz J."/>
            <person name="Toseland A."/>
            <person name="Valas R."/>
            <person name="Veluchamy A."/>
            <person name="Ward B.J."/>
            <person name="Allen A."/>
            <person name="Barry K."/>
            <person name="Falciatore A."/>
            <person name="Ferrante M."/>
            <person name="Fortunato A.E."/>
            <person name="Gloeckner G."/>
            <person name="Gruber A."/>
            <person name="Hipkin R."/>
            <person name="Janech M."/>
            <person name="Kroth P."/>
            <person name="Leese F."/>
            <person name="Lindquist E."/>
            <person name="Lyon B.R."/>
            <person name="Martin J."/>
            <person name="Mayer C."/>
            <person name="Parker M."/>
            <person name="Quesneville H."/>
            <person name="Raymond J."/>
            <person name="Uhlig C."/>
            <person name="Valentin K.U."/>
            <person name="Worden A.Z."/>
            <person name="Armbrust E.V."/>
            <person name="Bowler C."/>
            <person name="Green B."/>
            <person name="Moulton V."/>
            <person name="Van Oosterhout C."/>
            <person name="Grigoriev I."/>
        </authorList>
    </citation>
    <scope>NUCLEOTIDE SEQUENCE [LARGE SCALE GENOMIC DNA]</scope>
    <source>
        <strain evidence="2 3">CCMP1102</strain>
    </source>
</reference>
<feature type="region of interest" description="Disordered" evidence="1">
    <location>
        <begin position="1"/>
        <end position="23"/>
    </location>
</feature>
<gene>
    <name evidence="2" type="ORF">FRACYDRAFT_255616</name>
</gene>
<sequence>MSRRSSRRVAASTTTASLPPNIERGLASFQNGVHENDNDNNTTKLLLVSALSDCIRMNDLSIEAFLTRFFDKSILSKYCINILATNYKVSGKGNEAILAARIGKFWSKPDFELKE</sequence>
<dbReference type="InParanoid" id="A0A1E7EK29"/>
<dbReference type="EMBL" id="KV784419">
    <property type="protein sequence ID" value="OEU06242.1"/>
    <property type="molecule type" value="Genomic_DNA"/>
</dbReference>
<accession>A0A1E7EK29</accession>
<dbReference type="AlphaFoldDB" id="A0A1E7EK29"/>
<keyword evidence="3" id="KW-1185">Reference proteome</keyword>
<dbReference type="Proteomes" id="UP000095751">
    <property type="component" value="Unassembled WGS sequence"/>
</dbReference>